<dbReference type="OrthoDB" id="5512at2759"/>
<gene>
    <name evidence="8" type="primary">TPHA0J03150</name>
    <name evidence="8" type="ordered locus">TPHA_0J03150</name>
</gene>
<name>G8BY83_TETPH</name>
<evidence type="ECO:0000256" key="6">
    <source>
        <dbReference type="RuleBase" id="RU363137"/>
    </source>
</evidence>
<organism evidence="8 9">
    <name type="scientific">Tetrapisispora phaffii (strain ATCC 24235 / CBS 4417 / NBRC 1672 / NRRL Y-8282 / UCD 70-5)</name>
    <name type="common">Yeast</name>
    <name type="synonym">Fabospora phaffii</name>
    <dbReference type="NCBI Taxonomy" id="1071381"/>
    <lineage>
        <taxon>Eukaryota</taxon>
        <taxon>Fungi</taxon>
        <taxon>Dikarya</taxon>
        <taxon>Ascomycota</taxon>
        <taxon>Saccharomycotina</taxon>
        <taxon>Saccharomycetes</taxon>
        <taxon>Saccharomycetales</taxon>
        <taxon>Saccharomycetaceae</taxon>
        <taxon>Tetrapisispora</taxon>
    </lineage>
</organism>
<dbReference type="GO" id="GO:0006886">
    <property type="term" value="P:intracellular protein transport"/>
    <property type="evidence" value="ECO:0007669"/>
    <property type="project" value="InterPro"/>
</dbReference>
<dbReference type="EMBL" id="HE612865">
    <property type="protein sequence ID" value="CCE65134.1"/>
    <property type="molecule type" value="Genomic_DNA"/>
</dbReference>
<evidence type="ECO:0000256" key="7">
    <source>
        <dbReference type="SAM" id="MobiDB-lite"/>
    </source>
</evidence>
<dbReference type="RefSeq" id="XP_003687568.1">
    <property type="nucleotide sequence ID" value="XM_003687520.1"/>
</dbReference>
<evidence type="ECO:0000256" key="4">
    <source>
        <dbReference type="ARBA" id="ARBA00023176"/>
    </source>
</evidence>
<feature type="region of interest" description="Disordered" evidence="7">
    <location>
        <begin position="29"/>
        <end position="60"/>
    </location>
</feature>
<dbReference type="Pfam" id="PF01086">
    <property type="entry name" value="Clathrin_lg_ch"/>
    <property type="match status" value="1"/>
</dbReference>
<dbReference type="PANTHER" id="PTHR10639">
    <property type="entry name" value="CLATHRIN LIGHT CHAIN"/>
    <property type="match status" value="1"/>
</dbReference>
<sequence length="180" mass="21088">MSDEIHQDVPLEQADVVKEFEEQFPDIEDVQPSQVNGEASTAGEQMSGNDAELESGEYTYQEAGEAIRQWKERRDLEITDKDRKDQQEKVELEEDAVKYIDDFYETYNKKKETNLKDVRAENDQFLKSNQEFLDQDNTFWDRVLQLINLDDADQINGRDRSRFKEILQKMKGKTNIPGVN</sequence>
<keyword evidence="4 6" id="KW-0168">Coated pit</keyword>
<evidence type="ECO:0000313" key="9">
    <source>
        <dbReference type="Proteomes" id="UP000005666"/>
    </source>
</evidence>
<reference evidence="8 9" key="1">
    <citation type="journal article" date="2011" name="Proc. Natl. Acad. Sci. U.S.A.">
        <title>Evolutionary erosion of yeast sex chromosomes by mating-type switching accidents.</title>
        <authorList>
            <person name="Gordon J.L."/>
            <person name="Armisen D."/>
            <person name="Proux-Wera E."/>
            <person name="Oheigeartaigh S.S."/>
            <person name="Byrne K.P."/>
            <person name="Wolfe K.H."/>
        </authorList>
    </citation>
    <scope>NUCLEOTIDE SEQUENCE [LARGE SCALE GENOMIC DNA]</scope>
    <source>
        <strain evidence="9">ATCC 24235 / CBS 4417 / NBRC 1672 / NRRL Y-8282 / UCD 70-5</strain>
    </source>
</reference>
<dbReference type="HOGENOM" id="CLU_069856_2_0_1"/>
<accession>G8BY83</accession>
<dbReference type="AlphaFoldDB" id="G8BY83"/>
<keyword evidence="3 6" id="KW-0472">Membrane</keyword>
<protein>
    <recommendedName>
        <fullName evidence="6">Clathrin light chain</fullName>
    </recommendedName>
</protein>
<evidence type="ECO:0000256" key="5">
    <source>
        <dbReference type="ARBA" id="ARBA00023329"/>
    </source>
</evidence>
<dbReference type="eggNOG" id="KOG4031">
    <property type="taxonomic scope" value="Eukaryota"/>
</dbReference>
<dbReference type="Proteomes" id="UP000005666">
    <property type="component" value="Chromosome 10"/>
</dbReference>
<dbReference type="GeneID" id="11533044"/>
<dbReference type="InterPro" id="IPR000996">
    <property type="entry name" value="Clathrin_L-chain"/>
</dbReference>
<dbReference type="GO" id="GO:0071439">
    <property type="term" value="C:clathrin complex"/>
    <property type="evidence" value="ECO:0007669"/>
    <property type="project" value="EnsemblFungi"/>
</dbReference>
<evidence type="ECO:0000256" key="1">
    <source>
        <dbReference type="ARBA" id="ARBA00004180"/>
    </source>
</evidence>
<dbReference type="PANTHER" id="PTHR10639:SF7">
    <property type="entry name" value="CLATHRIN LIGHT CHAIN"/>
    <property type="match status" value="1"/>
</dbReference>
<dbReference type="STRING" id="1071381.G8BY83"/>
<dbReference type="GO" id="GO:0072583">
    <property type="term" value="P:clathrin-dependent endocytosis"/>
    <property type="evidence" value="ECO:0007669"/>
    <property type="project" value="TreeGrafter"/>
</dbReference>
<keyword evidence="9" id="KW-1185">Reference proteome</keyword>
<evidence type="ECO:0000256" key="2">
    <source>
        <dbReference type="ARBA" id="ARBA00005263"/>
    </source>
</evidence>
<comment type="similarity">
    <text evidence="2 6">Belongs to the clathrin light chain family.</text>
</comment>
<dbReference type="GO" id="GO:0045807">
    <property type="term" value="P:positive regulation of endocytosis"/>
    <property type="evidence" value="ECO:0007669"/>
    <property type="project" value="EnsemblFungi"/>
</dbReference>
<evidence type="ECO:0000256" key="3">
    <source>
        <dbReference type="ARBA" id="ARBA00023136"/>
    </source>
</evidence>
<dbReference type="GO" id="GO:0005198">
    <property type="term" value="F:structural molecule activity"/>
    <property type="evidence" value="ECO:0007669"/>
    <property type="project" value="InterPro"/>
</dbReference>
<evidence type="ECO:0000313" key="8">
    <source>
        <dbReference type="EMBL" id="CCE65134.1"/>
    </source>
</evidence>
<dbReference type="OMA" id="HIDEFYE"/>
<dbReference type="GO" id="GO:0065003">
    <property type="term" value="P:protein-containing complex assembly"/>
    <property type="evidence" value="ECO:0007669"/>
    <property type="project" value="EnsemblFungi"/>
</dbReference>
<dbReference type="GO" id="GO:0030132">
    <property type="term" value="C:clathrin coat of coated pit"/>
    <property type="evidence" value="ECO:0007669"/>
    <property type="project" value="InterPro"/>
</dbReference>
<dbReference type="GO" id="GO:0005802">
    <property type="term" value="C:trans-Golgi network"/>
    <property type="evidence" value="ECO:0007669"/>
    <property type="project" value="EnsemblFungi"/>
</dbReference>
<keyword evidence="5 6" id="KW-0968">Cytoplasmic vesicle</keyword>
<dbReference type="KEGG" id="tpf:TPHA_0J03150"/>
<comment type="function">
    <text evidence="6">Clathrin is the major protein of the polyhedral coat of coated pits and vesicles.</text>
</comment>
<feature type="compositionally biased region" description="Polar residues" evidence="7">
    <location>
        <begin position="31"/>
        <end position="48"/>
    </location>
</feature>
<comment type="subcellular location">
    <subcellularLocation>
        <location evidence="1 6">Cytoplasmic vesicle membrane</location>
        <topology evidence="1 6">Peripheral membrane protein</topology>
        <orientation evidence="1 6">Cytoplasmic side</orientation>
    </subcellularLocation>
    <subcellularLocation>
        <location evidence="6">Membrane</location>
        <location evidence="6">Coated pit</location>
        <topology evidence="6">Peripheral membrane protein</topology>
        <orientation evidence="6">Cytoplasmic side</orientation>
    </subcellularLocation>
    <text evidence="6">Cytoplasmic face of coated pits and vesicles.</text>
</comment>
<dbReference type="GO" id="GO:0032050">
    <property type="term" value="F:clathrin heavy chain binding"/>
    <property type="evidence" value="ECO:0007669"/>
    <property type="project" value="TreeGrafter"/>
</dbReference>
<dbReference type="GO" id="GO:0030130">
    <property type="term" value="C:clathrin coat of trans-Golgi network vesicle"/>
    <property type="evidence" value="ECO:0007669"/>
    <property type="project" value="InterPro"/>
</dbReference>
<proteinExistence type="inferred from homology"/>